<keyword evidence="7" id="KW-1185">Reference proteome</keyword>
<dbReference type="EMBL" id="JALLBG020000303">
    <property type="protein sequence ID" value="KAL3756492.1"/>
    <property type="molecule type" value="Genomic_DNA"/>
</dbReference>
<dbReference type="InterPro" id="IPR007300">
    <property type="entry name" value="CidB/LrgB"/>
</dbReference>
<evidence type="ECO:0008006" key="8">
    <source>
        <dbReference type="Google" id="ProtNLM"/>
    </source>
</evidence>
<keyword evidence="2 5" id="KW-0812">Transmembrane</keyword>
<feature type="transmembrane region" description="Helical" evidence="5">
    <location>
        <begin position="447"/>
        <end position="477"/>
    </location>
</feature>
<evidence type="ECO:0000256" key="1">
    <source>
        <dbReference type="ARBA" id="ARBA00004141"/>
    </source>
</evidence>
<sequence length="549" mass="57717">MGDTKAINIYKAKAIMLLLALLSNISLSWALVSSRRALTRTKFLRRPSTSSSSAKLFTPQSSSYPLTLNQHTLYYLSPSSSSNNPRRGKYPALSAAATSSTSLSSTQPPAEASDTTKSIVATAILILLDIQFRSLFRRYSISFPSSLAGCGALFATMIGFSAVNEQVGEGMYRLLNPGATLLAKWLPVFFVPSLITLPLASGLGSVGEVVKVLSIIIGGFLFTLFSTAWSVLGIRKFMGKKTSDARADELIASPPTLIAQSQSKAFSKTLFRTLKLFAWISGIGTIVLLNNSPSSKFINLLQSSFLLFITLSSFVFGANLPTSFTKVVHPLVTCTGLTWLATNLLSQISGTTFLHTLQLYKRGTLSPLSAGAGDVLLFLLGPAVVALSCQMYGRKKLMRDNMSEVAASTMVSSIGGLYGTAIAVRLMGIANPDIRLSLLSRNITSPLAIAIASILGADVSLAVTIVVLTGLFGANFGASILDAAGITDAVARGLGIGAAAHGLGTAAFANEKDAFPFAAIGMALTASACTVLVSLPWVKKSVLSLVIGV</sequence>
<feature type="transmembrane region" description="Helical" evidence="5">
    <location>
        <begin position="515"/>
        <end position="538"/>
    </location>
</feature>
<feature type="transmembrane region" description="Helical" evidence="5">
    <location>
        <begin position="327"/>
        <end position="348"/>
    </location>
</feature>
<evidence type="ECO:0000256" key="2">
    <source>
        <dbReference type="ARBA" id="ARBA00022692"/>
    </source>
</evidence>
<keyword evidence="4 5" id="KW-0472">Membrane</keyword>
<organism evidence="6 7">
    <name type="scientific">Discostella pseudostelligera</name>
    <dbReference type="NCBI Taxonomy" id="259834"/>
    <lineage>
        <taxon>Eukaryota</taxon>
        <taxon>Sar</taxon>
        <taxon>Stramenopiles</taxon>
        <taxon>Ochrophyta</taxon>
        <taxon>Bacillariophyta</taxon>
        <taxon>Coscinodiscophyceae</taxon>
        <taxon>Thalassiosirophycidae</taxon>
        <taxon>Stephanodiscales</taxon>
        <taxon>Stephanodiscaceae</taxon>
        <taxon>Discostella</taxon>
    </lineage>
</organism>
<reference evidence="6 7" key="1">
    <citation type="submission" date="2024-10" db="EMBL/GenBank/DDBJ databases">
        <title>Updated reference genomes for cyclostephanoid diatoms.</title>
        <authorList>
            <person name="Roberts W.R."/>
            <person name="Alverson A.J."/>
        </authorList>
    </citation>
    <scope>NUCLEOTIDE SEQUENCE [LARGE SCALE GENOMIC DNA]</scope>
    <source>
        <strain evidence="6 7">AJA232-27</strain>
    </source>
</reference>
<feature type="transmembrane region" description="Helical" evidence="5">
    <location>
        <begin position="368"/>
        <end position="393"/>
    </location>
</feature>
<feature type="transmembrane region" description="Helical" evidence="5">
    <location>
        <begin position="270"/>
        <end position="289"/>
    </location>
</feature>
<keyword evidence="3 5" id="KW-1133">Transmembrane helix</keyword>
<comment type="subcellular location">
    <subcellularLocation>
        <location evidence="1">Membrane</location>
        <topology evidence="1">Multi-pass membrane protein</topology>
    </subcellularLocation>
</comment>
<accession>A0ABD3LYM4</accession>
<dbReference type="PANTHER" id="PTHR30249:SF0">
    <property type="entry name" value="PLASTIDAL GLYCOLATE_GLYCERATE TRANSLOCATOR 1, CHLOROPLASTIC"/>
    <property type="match status" value="1"/>
</dbReference>
<feature type="transmembrane region" description="Helical" evidence="5">
    <location>
        <begin position="181"/>
        <end position="200"/>
    </location>
</feature>
<comment type="caution">
    <text evidence="6">The sequence shown here is derived from an EMBL/GenBank/DDBJ whole genome shotgun (WGS) entry which is preliminary data.</text>
</comment>
<proteinExistence type="predicted"/>
<name>A0ABD3LYM4_9STRA</name>
<feature type="transmembrane region" description="Helical" evidence="5">
    <location>
        <begin position="141"/>
        <end position="160"/>
    </location>
</feature>
<evidence type="ECO:0000256" key="4">
    <source>
        <dbReference type="ARBA" id="ARBA00023136"/>
    </source>
</evidence>
<feature type="transmembrane region" description="Helical" evidence="5">
    <location>
        <begin position="301"/>
        <end position="320"/>
    </location>
</feature>
<protein>
    <recommendedName>
        <fullName evidence="8">Plastidal glycolate/glycerate translocator 1</fullName>
    </recommendedName>
</protein>
<evidence type="ECO:0000313" key="7">
    <source>
        <dbReference type="Proteomes" id="UP001530293"/>
    </source>
</evidence>
<evidence type="ECO:0000313" key="6">
    <source>
        <dbReference type="EMBL" id="KAL3756492.1"/>
    </source>
</evidence>
<evidence type="ECO:0000256" key="3">
    <source>
        <dbReference type="ARBA" id="ARBA00022989"/>
    </source>
</evidence>
<dbReference type="GO" id="GO:0016020">
    <property type="term" value="C:membrane"/>
    <property type="evidence" value="ECO:0007669"/>
    <property type="project" value="UniProtKB-SubCell"/>
</dbReference>
<dbReference type="AlphaFoldDB" id="A0ABD3LYM4"/>
<feature type="transmembrane region" description="Helical" evidence="5">
    <location>
        <begin position="489"/>
        <end position="509"/>
    </location>
</feature>
<dbReference type="Proteomes" id="UP001530293">
    <property type="component" value="Unassembled WGS sequence"/>
</dbReference>
<dbReference type="Pfam" id="PF04172">
    <property type="entry name" value="LrgB"/>
    <property type="match status" value="1"/>
</dbReference>
<feature type="transmembrane region" description="Helical" evidence="5">
    <location>
        <begin position="405"/>
        <end position="427"/>
    </location>
</feature>
<gene>
    <name evidence="6" type="ORF">ACHAWU_009886</name>
</gene>
<feature type="transmembrane region" description="Helical" evidence="5">
    <location>
        <begin position="212"/>
        <end position="232"/>
    </location>
</feature>
<dbReference type="PANTHER" id="PTHR30249">
    <property type="entry name" value="PUTATIVE SEROTONIN TRANSPORTER"/>
    <property type="match status" value="1"/>
</dbReference>
<evidence type="ECO:0000256" key="5">
    <source>
        <dbReference type="SAM" id="Phobius"/>
    </source>
</evidence>